<organism evidence="1 2">
    <name type="scientific">Xylophilus rhododendri</name>
    <dbReference type="NCBI Taxonomy" id="2697032"/>
    <lineage>
        <taxon>Bacteria</taxon>
        <taxon>Pseudomonadati</taxon>
        <taxon>Pseudomonadota</taxon>
        <taxon>Betaproteobacteria</taxon>
        <taxon>Burkholderiales</taxon>
        <taxon>Xylophilus</taxon>
    </lineage>
</organism>
<evidence type="ECO:0000313" key="2">
    <source>
        <dbReference type="Proteomes" id="UP000464787"/>
    </source>
</evidence>
<dbReference type="RefSeq" id="WP_160550054.1">
    <property type="nucleotide sequence ID" value="NZ_CP047650.1"/>
</dbReference>
<gene>
    <name evidence="1" type="ORF">GT347_00090</name>
</gene>
<dbReference type="Proteomes" id="UP000464787">
    <property type="component" value="Chromosome"/>
</dbReference>
<dbReference type="AlphaFoldDB" id="A0A857IYL1"/>
<proteinExistence type="predicted"/>
<name>A0A857IYL1_9BURK</name>
<reference evidence="1 2" key="1">
    <citation type="submission" date="2020-01" db="EMBL/GenBank/DDBJ databases">
        <title>Genome sequencing of strain KACC 21265.</title>
        <authorList>
            <person name="Heo J."/>
            <person name="Kim S.-J."/>
            <person name="Kim J.-S."/>
            <person name="Hong S.-B."/>
            <person name="Kwon S.-W."/>
        </authorList>
    </citation>
    <scope>NUCLEOTIDE SEQUENCE [LARGE SCALE GENOMIC DNA]</scope>
    <source>
        <strain evidence="1 2">KACC 21265</strain>
    </source>
</reference>
<accession>A0A857IYL1</accession>
<sequence length="89" mass="9836">MEQVHVPAIEDVESHIDELKGALAAQAVIIEALTKTLLQHLPQLLPVLREQLEHASDARLVDLQIEDLALEKSFESQIHVFSAGLGDLH</sequence>
<keyword evidence="2" id="KW-1185">Reference proteome</keyword>
<protein>
    <submittedName>
        <fullName evidence="1">Uncharacterized protein</fullName>
    </submittedName>
</protein>
<dbReference type="KEGG" id="xyk:GT347_00090"/>
<dbReference type="EMBL" id="CP047650">
    <property type="protein sequence ID" value="QHI96536.1"/>
    <property type="molecule type" value="Genomic_DNA"/>
</dbReference>
<evidence type="ECO:0000313" key="1">
    <source>
        <dbReference type="EMBL" id="QHI96536.1"/>
    </source>
</evidence>